<dbReference type="AlphaFoldDB" id="A0A0D7AIW5"/>
<organism evidence="4 5">
    <name type="scientific">Fistulina hepatica ATCC 64428</name>
    <dbReference type="NCBI Taxonomy" id="1128425"/>
    <lineage>
        <taxon>Eukaryota</taxon>
        <taxon>Fungi</taxon>
        <taxon>Dikarya</taxon>
        <taxon>Basidiomycota</taxon>
        <taxon>Agaricomycotina</taxon>
        <taxon>Agaricomycetes</taxon>
        <taxon>Agaricomycetidae</taxon>
        <taxon>Agaricales</taxon>
        <taxon>Fistulinaceae</taxon>
        <taxon>Fistulina</taxon>
    </lineage>
</organism>
<feature type="non-terminal residue" evidence="4">
    <location>
        <position position="1"/>
    </location>
</feature>
<keyword evidence="2" id="KW-0539">Nucleus</keyword>
<dbReference type="FunFam" id="3.10.590.10:FF:000006">
    <property type="entry name" value="Chromosome 7, whole genome shotgun sequence"/>
    <property type="match status" value="1"/>
</dbReference>
<dbReference type="EMBL" id="KN881649">
    <property type="protein sequence ID" value="KIY51689.1"/>
    <property type="molecule type" value="Genomic_DNA"/>
</dbReference>
<reference evidence="4 5" key="1">
    <citation type="journal article" date="2015" name="Fungal Genet. Biol.">
        <title>Evolution of novel wood decay mechanisms in Agaricales revealed by the genome sequences of Fistulina hepatica and Cylindrobasidium torrendii.</title>
        <authorList>
            <person name="Floudas D."/>
            <person name="Held B.W."/>
            <person name="Riley R."/>
            <person name="Nagy L.G."/>
            <person name="Koehler G."/>
            <person name="Ransdell A.S."/>
            <person name="Younus H."/>
            <person name="Chow J."/>
            <person name="Chiniquy J."/>
            <person name="Lipzen A."/>
            <person name="Tritt A."/>
            <person name="Sun H."/>
            <person name="Haridas S."/>
            <person name="LaButti K."/>
            <person name="Ohm R.A."/>
            <person name="Kues U."/>
            <person name="Blanchette R.A."/>
            <person name="Grigoriev I.V."/>
            <person name="Minto R.E."/>
            <person name="Hibbett D.S."/>
        </authorList>
    </citation>
    <scope>NUCLEOTIDE SEQUENCE [LARGE SCALE GENOMIC DNA]</scope>
    <source>
        <strain evidence="4 5">ATCC 64428</strain>
    </source>
</reference>
<proteinExistence type="predicted"/>
<dbReference type="OrthoDB" id="41445at2759"/>
<sequence length="181" mass="20724">WLLKAEPNSRFVKGKDVKFSIDDFEAVKVSPWEGVRNYEARNLLREMEIGDKALFYHSNCKCPGECWPSLQVSKKAYPDHTAWDESHPYYDPKTDRDNPRWYMPDVSFVTRVKYFVPLTLLKSIVSCSSPNDLGVGYIGDEGVAAVRAMTLITRGRLSVQRVEEDAWKAIEALTTRGGWDE</sequence>
<dbReference type="Pfam" id="PF01878">
    <property type="entry name" value="EVE"/>
    <property type="match status" value="1"/>
</dbReference>
<dbReference type="InterPro" id="IPR047197">
    <property type="entry name" value="THYN1-like_EVE"/>
</dbReference>
<evidence type="ECO:0000256" key="1">
    <source>
        <dbReference type="ARBA" id="ARBA00004123"/>
    </source>
</evidence>
<evidence type="ECO:0000313" key="5">
    <source>
        <dbReference type="Proteomes" id="UP000054144"/>
    </source>
</evidence>
<feature type="non-terminal residue" evidence="4">
    <location>
        <position position="181"/>
    </location>
</feature>
<dbReference type="CDD" id="cd21133">
    <property type="entry name" value="EVE"/>
    <property type="match status" value="1"/>
</dbReference>
<name>A0A0D7AIW5_9AGAR</name>
<evidence type="ECO:0000313" key="4">
    <source>
        <dbReference type="EMBL" id="KIY51689.1"/>
    </source>
</evidence>
<evidence type="ECO:0000256" key="2">
    <source>
        <dbReference type="ARBA" id="ARBA00023242"/>
    </source>
</evidence>
<gene>
    <name evidence="4" type="ORF">FISHEDRAFT_7511</name>
</gene>
<dbReference type="InterPro" id="IPR002740">
    <property type="entry name" value="EVE_domain"/>
</dbReference>
<dbReference type="GO" id="GO:0005634">
    <property type="term" value="C:nucleus"/>
    <property type="evidence" value="ECO:0007669"/>
    <property type="project" value="UniProtKB-SubCell"/>
</dbReference>
<dbReference type="PANTHER" id="PTHR14087">
    <property type="entry name" value="THYMOCYTE NUCLEAR PROTEIN 1"/>
    <property type="match status" value="1"/>
</dbReference>
<keyword evidence="5" id="KW-1185">Reference proteome</keyword>
<dbReference type="SUPFAM" id="SSF88697">
    <property type="entry name" value="PUA domain-like"/>
    <property type="match status" value="1"/>
</dbReference>
<dbReference type="Gene3D" id="3.10.590.10">
    <property type="entry name" value="ph1033 like domains"/>
    <property type="match status" value="1"/>
</dbReference>
<evidence type="ECO:0000259" key="3">
    <source>
        <dbReference type="Pfam" id="PF01878"/>
    </source>
</evidence>
<protein>
    <submittedName>
        <fullName evidence="4">DUF55-domain-containing protein</fullName>
    </submittedName>
</protein>
<dbReference type="InterPro" id="IPR015947">
    <property type="entry name" value="PUA-like_sf"/>
</dbReference>
<comment type="subcellular location">
    <subcellularLocation>
        <location evidence="1">Nucleus</location>
    </subcellularLocation>
</comment>
<dbReference type="InterPro" id="IPR052181">
    <property type="entry name" value="5hmC_binding"/>
</dbReference>
<feature type="domain" description="EVE" evidence="3">
    <location>
        <begin position="1"/>
        <end position="172"/>
    </location>
</feature>
<dbReference type="Proteomes" id="UP000054144">
    <property type="component" value="Unassembled WGS sequence"/>
</dbReference>
<accession>A0A0D7AIW5</accession>
<dbReference type="PANTHER" id="PTHR14087:SF7">
    <property type="entry name" value="THYMOCYTE NUCLEAR PROTEIN 1"/>
    <property type="match status" value="1"/>
</dbReference>